<protein>
    <recommendedName>
        <fullName evidence="1">SsuA/THI5-like domain-containing protein</fullName>
    </recommendedName>
</protein>
<dbReference type="Gene3D" id="3.40.190.10">
    <property type="entry name" value="Periplasmic binding protein-like II"/>
    <property type="match status" value="2"/>
</dbReference>
<dbReference type="OrthoDB" id="6522570at2"/>
<dbReference type="Proteomes" id="UP000282971">
    <property type="component" value="Unassembled WGS sequence"/>
</dbReference>
<dbReference type="SUPFAM" id="SSF53850">
    <property type="entry name" value="Periplasmic binding protein-like II"/>
    <property type="match status" value="1"/>
</dbReference>
<sequence length="334" mass="35407">MIGRRIFVMALALGLAACGGSKPVQTKDGLTPVSVRVEWLLSSYHAPFFLGIDKGFYKDAGIELTVNEGRGSVQAAQLVGSGQDQFGFGSVDAIMRGAGAGMPLMSVANIMPVMGQAVYVRTASPIQKLQDLKGKSIAITPGGANDSLVPLLLGNVGLKPGDVKLVSADPTAKIRVFLKGDVDAMIAPAWSHSLFDAGGGARAFIFSDYGVKVVGYNIMAAKPLMQSDPDLVRRFVGATLKAWDYSRTHPDEALDALARHSPTNAEPKRRAGNAKDFANALRFVGPAVPGKPYGFQSATDWEESQKLFVTHGVLTKTLPVDQMMTNDFVAPAAN</sequence>
<accession>A0A437M057</accession>
<dbReference type="InterPro" id="IPR015168">
    <property type="entry name" value="SsuA/THI5"/>
</dbReference>
<dbReference type="Pfam" id="PF09084">
    <property type="entry name" value="NMT1"/>
    <property type="match status" value="1"/>
</dbReference>
<dbReference type="PANTHER" id="PTHR31528:SF15">
    <property type="entry name" value="RIBOFLAVIN-BINDING PROTEIN RIBY"/>
    <property type="match status" value="1"/>
</dbReference>
<dbReference type="GO" id="GO:0009228">
    <property type="term" value="P:thiamine biosynthetic process"/>
    <property type="evidence" value="ECO:0007669"/>
    <property type="project" value="InterPro"/>
</dbReference>
<organism evidence="2 3">
    <name type="scientific">Sphingomonas crocodyli</name>
    <dbReference type="NCBI Taxonomy" id="1979270"/>
    <lineage>
        <taxon>Bacteria</taxon>
        <taxon>Pseudomonadati</taxon>
        <taxon>Pseudomonadota</taxon>
        <taxon>Alphaproteobacteria</taxon>
        <taxon>Sphingomonadales</taxon>
        <taxon>Sphingomonadaceae</taxon>
        <taxon>Sphingomonas</taxon>
    </lineage>
</organism>
<name>A0A437M057_9SPHN</name>
<keyword evidence="3" id="KW-1185">Reference proteome</keyword>
<dbReference type="PANTHER" id="PTHR31528">
    <property type="entry name" value="4-AMINO-5-HYDROXYMETHYL-2-METHYLPYRIMIDINE PHOSPHATE SYNTHASE THI11-RELATED"/>
    <property type="match status" value="1"/>
</dbReference>
<gene>
    <name evidence="2" type="ORF">EOD43_15645</name>
</gene>
<dbReference type="EMBL" id="SACN01000002">
    <property type="protein sequence ID" value="RVT90965.1"/>
    <property type="molecule type" value="Genomic_DNA"/>
</dbReference>
<evidence type="ECO:0000313" key="3">
    <source>
        <dbReference type="Proteomes" id="UP000282971"/>
    </source>
</evidence>
<dbReference type="InterPro" id="IPR027939">
    <property type="entry name" value="NMT1/THI5"/>
</dbReference>
<reference evidence="2 3" key="1">
    <citation type="submission" date="2019-01" db="EMBL/GenBank/DDBJ databases">
        <authorList>
            <person name="Chen W.-M."/>
        </authorList>
    </citation>
    <scope>NUCLEOTIDE SEQUENCE [LARGE SCALE GENOMIC DNA]</scope>
    <source>
        <strain evidence="2 3">CCP-7</strain>
    </source>
</reference>
<evidence type="ECO:0000313" key="2">
    <source>
        <dbReference type="EMBL" id="RVT90965.1"/>
    </source>
</evidence>
<dbReference type="AlphaFoldDB" id="A0A437M057"/>
<feature type="domain" description="SsuA/THI5-like" evidence="1">
    <location>
        <begin position="43"/>
        <end position="253"/>
    </location>
</feature>
<comment type="caution">
    <text evidence="2">The sequence shown here is derived from an EMBL/GenBank/DDBJ whole genome shotgun (WGS) entry which is preliminary data.</text>
</comment>
<evidence type="ECO:0000259" key="1">
    <source>
        <dbReference type="Pfam" id="PF09084"/>
    </source>
</evidence>
<proteinExistence type="predicted"/>
<dbReference type="PROSITE" id="PS51257">
    <property type="entry name" value="PROKAR_LIPOPROTEIN"/>
    <property type="match status" value="1"/>
</dbReference>